<organism evidence="2 3">
    <name type="scientific">Euplotes crassus</name>
    <dbReference type="NCBI Taxonomy" id="5936"/>
    <lineage>
        <taxon>Eukaryota</taxon>
        <taxon>Sar</taxon>
        <taxon>Alveolata</taxon>
        <taxon>Ciliophora</taxon>
        <taxon>Intramacronucleata</taxon>
        <taxon>Spirotrichea</taxon>
        <taxon>Hypotrichia</taxon>
        <taxon>Euplotida</taxon>
        <taxon>Euplotidae</taxon>
        <taxon>Moneuplotes</taxon>
    </lineage>
</organism>
<gene>
    <name evidence="2" type="ORF">ECRASSUSDP1_LOCUS8917</name>
</gene>
<dbReference type="AlphaFoldDB" id="A0AAD1X917"/>
<dbReference type="Proteomes" id="UP001295684">
    <property type="component" value="Unassembled WGS sequence"/>
</dbReference>
<keyword evidence="3" id="KW-1185">Reference proteome</keyword>
<evidence type="ECO:0000313" key="2">
    <source>
        <dbReference type="EMBL" id="CAI2367629.1"/>
    </source>
</evidence>
<evidence type="ECO:0000256" key="1">
    <source>
        <dbReference type="SAM" id="MobiDB-lite"/>
    </source>
</evidence>
<reference evidence="2" key="1">
    <citation type="submission" date="2023-07" db="EMBL/GenBank/DDBJ databases">
        <authorList>
            <consortium name="AG Swart"/>
            <person name="Singh M."/>
            <person name="Singh A."/>
            <person name="Seah K."/>
            <person name="Emmerich C."/>
        </authorList>
    </citation>
    <scope>NUCLEOTIDE SEQUENCE</scope>
    <source>
        <strain evidence="2">DP1</strain>
    </source>
</reference>
<feature type="compositionally biased region" description="Polar residues" evidence="1">
    <location>
        <begin position="258"/>
        <end position="268"/>
    </location>
</feature>
<name>A0AAD1X917_EUPCR</name>
<sequence>MNTLNESLEGLKSRGFKAQTSHFIPLENLQKSTSHIIPSKSQKNSENHLKIRNFIQNTQKFRYFPLNSRNVNKHPSSFNKRYKSKSRNTTFPVLDKSQYANTQYGRTCFKNNKAKINIIHKIYQHQSLDRSSTVSIPKRKKYAKIASNQKRNLSSRFDNMESEPSLEAQTSQSSEEELYKLDPKFYCESLNVLKQKKKPRKLCRNKFIKNKNSTTKRTSRNANLTLSSLTAIELAEKIRTKSKSIKRNTVKSKKSETKLQISQNSSSKNIKHTNKPIFPFTEEFQSNNPRKNTAQKYKSRMINISKPYMAKTYYHKKSNSRSRQNDITLNEKGILSFIVAKTQRATQDSPDITKGSKFLPLMRKARLKKL</sequence>
<dbReference type="EMBL" id="CAMPGE010008745">
    <property type="protein sequence ID" value="CAI2367629.1"/>
    <property type="molecule type" value="Genomic_DNA"/>
</dbReference>
<comment type="caution">
    <text evidence="2">The sequence shown here is derived from an EMBL/GenBank/DDBJ whole genome shotgun (WGS) entry which is preliminary data.</text>
</comment>
<protein>
    <submittedName>
        <fullName evidence="2">Uncharacterized protein</fullName>
    </submittedName>
</protein>
<feature type="region of interest" description="Disordered" evidence="1">
    <location>
        <begin position="149"/>
        <end position="175"/>
    </location>
</feature>
<evidence type="ECO:0000313" key="3">
    <source>
        <dbReference type="Proteomes" id="UP001295684"/>
    </source>
</evidence>
<feature type="region of interest" description="Disordered" evidence="1">
    <location>
        <begin position="247"/>
        <end position="273"/>
    </location>
</feature>
<proteinExistence type="predicted"/>
<accession>A0AAD1X917</accession>